<dbReference type="SUPFAM" id="SSF63748">
    <property type="entry name" value="Tudor/PWWP/MBT"/>
    <property type="match status" value="1"/>
</dbReference>
<feature type="region of interest" description="Disordered" evidence="1">
    <location>
        <begin position="264"/>
        <end position="293"/>
    </location>
</feature>
<protein>
    <recommendedName>
        <fullName evidence="2">DNA repair protein Crb2 Tudor domain-containing protein</fullName>
    </recommendedName>
</protein>
<feature type="domain" description="DNA repair protein Crb2 Tudor" evidence="2">
    <location>
        <begin position="103"/>
        <end position="152"/>
    </location>
</feature>
<feature type="region of interest" description="Disordered" evidence="1">
    <location>
        <begin position="199"/>
        <end position="218"/>
    </location>
</feature>
<dbReference type="AlphaFoldDB" id="A0A9P4I2S0"/>
<accession>A0A9P4I2S0</accession>
<feature type="compositionally biased region" description="Basic and acidic residues" evidence="1">
    <location>
        <begin position="153"/>
        <end position="165"/>
    </location>
</feature>
<name>A0A9P4I2S0_9PEZI</name>
<keyword evidence="4" id="KW-1185">Reference proteome</keyword>
<dbReference type="Pfam" id="PF18115">
    <property type="entry name" value="Tudor_3"/>
    <property type="match status" value="1"/>
</dbReference>
<evidence type="ECO:0000259" key="2">
    <source>
        <dbReference type="Pfam" id="PF18115"/>
    </source>
</evidence>
<feature type="compositionally biased region" description="Basic and acidic residues" evidence="1">
    <location>
        <begin position="272"/>
        <end position="293"/>
    </location>
</feature>
<feature type="region of interest" description="Disordered" evidence="1">
    <location>
        <begin position="153"/>
        <end position="178"/>
    </location>
</feature>
<gene>
    <name evidence="3" type="ORF">K490DRAFT_52840</name>
</gene>
<feature type="region of interest" description="Disordered" evidence="1">
    <location>
        <begin position="57"/>
        <end position="88"/>
    </location>
</feature>
<comment type="caution">
    <text evidence="3">The sequence shown here is derived from an EMBL/GenBank/DDBJ whole genome shotgun (WGS) entry which is preliminary data.</text>
</comment>
<dbReference type="Gene3D" id="2.30.30.140">
    <property type="match status" value="1"/>
</dbReference>
<proteinExistence type="predicted"/>
<evidence type="ECO:0000313" key="3">
    <source>
        <dbReference type="EMBL" id="KAF2091650.1"/>
    </source>
</evidence>
<reference evidence="3" key="1">
    <citation type="journal article" date="2020" name="Stud. Mycol.">
        <title>101 Dothideomycetes genomes: a test case for predicting lifestyles and emergence of pathogens.</title>
        <authorList>
            <person name="Haridas S."/>
            <person name="Albert R."/>
            <person name="Binder M."/>
            <person name="Bloem J."/>
            <person name="Labutti K."/>
            <person name="Salamov A."/>
            <person name="Andreopoulos B."/>
            <person name="Baker S."/>
            <person name="Barry K."/>
            <person name="Bills G."/>
            <person name="Bluhm B."/>
            <person name="Cannon C."/>
            <person name="Castanera R."/>
            <person name="Culley D."/>
            <person name="Daum C."/>
            <person name="Ezra D."/>
            <person name="Gonzalez J."/>
            <person name="Henrissat B."/>
            <person name="Kuo A."/>
            <person name="Liang C."/>
            <person name="Lipzen A."/>
            <person name="Lutzoni F."/>
            <person name="Magnuson J."/>
            <person name="Mondo S."/>
            <person name="Nolan M."/>
            <person name="Ohm R."/>
            <person name="Pangilinan J."/>
            <person name="Park H.-J."/>
            <person name="Ramirez L."/>
            <person name="Alfaro M."/>
            <person name="Sun H."/>
            <person name="Tritt A."/>
            <person name="Yoshinaga Y."/>
            <person name="Zwiers L.-H."/>
            <person name="Turgeon B."/>
            <person name="Goodwin S."/>
            <person name="Spatafora J."/>
            <person name="Crous P."/>
            <person name="Grigoriev I."/>
        </authorList>
    </citation>
    <scope>NUCLEOTIDE SEQUENCE</scope>
    <source>
        <strain evidence="3">CBS 121410</strain>
    </source>
</reference>
<dbReference type="InterPro" id="IPR041297">
    <property type="entry name" value="Crb2_Tudor"/>
</dbReference>
<dbReference type="EMBL" id="ML978711">
    <property type="protein sequence ID" value="KAF2091650.1"/>
    <property type="molecule type" value="Genomic_DNA"/>
</dbReference>
<evidence type="ECO:0000313" key="4">
    <source>
        <dbReference type="Proteomes" id="UP000799776"/>
    </source>
</evidence>
<sequence length="293" mass="32075">MNSDETRQDLLNFEAQLAEVTAQLEHDPGNAELLDYKSTVQDGIEMCRTLLADVAAAEPQQPPAPAQQPKWSKENHPAYNKRGQSASATPVEEPVAHTFKVNEAVLAQWVSGDRGFHPATITSITGSSADPVFNVKFNGYNDTETLRSRNLRPMDSRKRKADDSPIKPATPIISTSNTPTYHGNVISAAANINQELADAAKKEPSKVSDGPQKPAKIARKVKAKKELEASKNKWQDFASKSKGIKGMKKESMFRVPDNVNGKVGFVGSGQGMRKDEKRMKIRKGSDPLGHEDD</sequence>
<dbReference type="OrthoDB" id="79171at2759"/>
<dbReference type="Proteomes" id="UP000799776">
    <property type="component" value="Unassembled WGS sequence"/>
</dbReference>
<organism evidence="3 4">
    <name type="scientific">Saccharata proteae CBS 121410</name>
    <dbReference type="NCBI Taxonomy" id="1314787"/>
    <lineage>
        <taxon>Eukaryota</taxon>
        <taxon>Fungi</taxon>
        <taxon>Dikarya</taxon>
        <taxon>Ascomycota</taxon>
        <taxon>Pezizomycotina</taxon>
        <taxon>Dothideomycetes</taxon>
        <taxon>Dothideomycetes incertae sedis</taxon>
        <taxon>Botryosphaeriales</taxon>
        <taxon>Saccharataceae</taxon>
        <taxon>Saccharata</taxon>
    </lineage>
</organism>
<evidence type="ECO:0000256" key="1">
    <source>
        <dbReference type="SAM" id="MobiDB-lite"/>
    </source>
</evidence>
<dbReference type="CDD" id="cd20446">
    <property type="entry name" value="Tudor_SpSPF30-like"/>
    <property type="match status" value="1"/>
</dbReference>